<dbReference type="Pfam" id="PF13233">
    <property type="entry name" value="Complex1_LYR_2"/>
    <property type="match status" value="1"/>
</dbReference>
<name>A0A4Q1BTA8_TREME</name>
<dbReference type="InterPro" id="IPR016488">
    <property type="entry name" value="NADH_Ub_cplx-1_asu_su-6"/>
</dbReference>
<gene>
    <name evidence="9" type="ORF">M231_01396</name>
</gene>
<accession>A0A4Q1BTA8</accession>
<protein>
    <submittedName>
        <fullName evidence="9">NADH dehydrogenase (Ubiquinone) 1 alpha subcomplex 6</fullName>
    </submittedName>
</protein>
<dbReference type="PANTHER" id="PTHR12964:SF0">
    <property type="entry name" value="NADH DEHYDROGENASE [UBIQUINONE] 1 ALPHA SUBCOMPLEX SUBUNIT 6"/>
    <property type="match status" value="1"/>
</dbReference>
<keyword evidence="9" id="KW-0830">Ubiquinone</keyword>
<dbReference type="AlphaFoldDB" id="A0A4Q1BTA8"/>
<organism evidence="9 10">
    <name type="scientific">Tremella mesenterica</name>
    <name type="common">Jelly fungus</name>
    <dbReference type="NCBI Taxonomy" id="5217"/>
    <lineage>
        <taxon>Eukaryota</taxon>
        <taxon>Fungi</taxon>
        <taxon>Dikarya</taxon>
        <taxon>Basidiomycota</taxon>
        <taxon>Agaricomycotina</taxon>
        <taxon>Tremellomycetes</taxon>
        <taxon>Tremellales</taxon>
        <taxon>Tremellaceae</taxon>
        <taxon>Tremella</taxon>
    </lineage>
</organism>
<reference evidence="9 10" key="1">
    <citation type="submission" date="2016-06" db="EMBL/GenBank/DDBJ databases">
        <title>Evolution of pathogenesis and genome organization in the Tremellales.</title>
        <authorList>
            <person name="Cuomo C."/>
            <person name="Litvintseva A."/>
            <person name="Heitman J."/>
            <person name="Chen Y."/>
            <person name="Sun S."/>
            <person name="Springer D."/>
            <person name="Dromer F."/>
            <person name="Young S."/>
            <person name="Zeng Q."/>
            <person name="Chapman S."/>
            <person name="Gujja S."/>
            <person name="Saif S."/>
            <person name="Birren B."/>
        </authorList>
    </citation>
    <scope>NUCLEOTIDE SEQUENCE [LARGE SCALE GENOMIC DNA]</scope>
    <source>
        <strain evidence="9 10">ATCC 28783</strain>
    </source>
</reference>
<keyword evidence="4" id="KW-0679">Respiratory chain</keyword>
<keyword evidence="5" id="KW-0999">Mitochondrion inner membrane</keyword>
<evidence type="ECO:0000256" key="3">
    <source>
        <dbReference type="ARBA" id="ARBA00022448"/>
    </source>
</evidence>
<keyword evidence="7" id="KW-0496">Mitochondrion</keyword>
<dbReference type="GO" id="GO:0005743">
    <property type="term" value="C:mitochondrial inner membrane"/>
    <property type="evidence" value="ECO:0007669"/>
    <property type="project" value="UniProtKB-SubCell"/>
</dbReference>
<evidence type="ECO:0000256" key="2">
    <source>
        <dbReference type="ARBA" id="ARBA00009508"/>
    </source>
</evidence>
<dbReference type="InParanoid" id="A0A4Q1BTA8"/>
<dbReference type="EMBL" id="SDIL01000010">
    <property type="protein sequence ID" value="RXK41246.1"/>
    <property type="molecule type" value="Genomic_DNA"/>
</dbReference>
<evidence type="ECO:0000313" key="9">
    <source>
        <dbReference type="EMBL" id="RXK41246.1"/>
    </source>
</evidence>
<evidence type="ECO:0000256" key="4">
    <source>
        <dbReference type="ARBA" id="ARBA00022660"/>
    </source>
</evidence>
<evidence type="ECO:0000256" key="7">
    <source>
        <dbReference type="ARBA" id="ARBA00023128"/>
    </source>
</evidence>
<evidence type="ECO:0000256" key="1">
    <source>
        <dbReference type="ARBA" id="ARBA00004443"/>
    </source>
</evidence>
<dbReference type="GO" id="GO:0006979">
    <property type="term" value="P:response to oxidative stress"/>
    <property type="evidence" value="ECO:0007669"/>
    <property type="project" value="TreeGrafter"/>
</dbReference>
<evidence type="ECO:0000256" key="8">
    <source>
        <dbReference type="ARBA" id="ARBA00023136"/>
    </source>
</evidence>
<dbReference type="CDD" id="cd20266">
    <property type="entry name" value="Complex1_LYR_NDUFA6_LYRM6"/>
    <property type="match status" value="1"/>
</dbReference>
<dbReference type="InterPro" id="IPR045299">
    <property type="entry name" value="Complex1_LYR_NDUFA6_LYRM6"/>
</dbReference>
<evidence type="ECO:0000256" key="5">
    <source>
        <dbReference type="ARBA" id="ARBA00022792"/>
    </source>
</evidence>
<dbReference type="VEuPathDB" id="FungiDB:TREMEDRAFT_68834"/>
<sequence>MTTIPARLARLASPPASLEEARRRTINAYRAWYRSAPEIVTLYSLNISPSMIRLKIRQDFERNRDITDLSIINILLQKNQQEFQETMNCWKQEPHIMHWFKTYSDPPAPQTFLDKFYAGRDDPKQIASF</sequence>
<dbReference type="STRING" id="5217.A0A4Q1BTA8"/>
<proteinExistence type="inferred from homology"/>
<keyword evidence="6" id="KW-0249">Electron transport</keyword>
<dbReference type="GO" id="GO:0045271">
    <property type="term" value="C:respiratory chain complex I"/>
    <property type="evidence" value="ECO:0007669"/>
    <property type="project" value="InterPro"/>
</dbReference>
<dbReference type="PANTHER" id="PTHR12964">
    <property type="entry name" value="NADH-UBIQUINONE OXIDOREDUCTASE B14 SUBUNIT"/>
    <property type="match status" value="1"/>
</dbReference>
<comment type="caution">
    <text evidence="9">The sequence shown here is derived from an EMBL/GenBank/DDBJ whole genome shotgun (WGS) entry which is preliminary data.</text>
</comment>
<comment type="similarity">
    <text evidence="2">Belongs to the complex I LYR family.</text>
</comment>
<evidence type="ECO:0000313" key="10">
    <source>
        <dbReference type="Proteomes" id="UP000289152"/>
    </source>
</evidence>
<dbReference type="PIRSF" id="PIRSF006643">
    <property type="entry name" value="NDUA6"/>
    <property type="match status" value="1"/>
</dbReference>
<dbReference type="Proteomes" id="UP000289152">
    <property type="component" value="Unassembled WGS sequence"/>
</dbReference>
<comment type="subcellular location">
    <subcellularLocation>
        <location evidence="1">Mitochondrion inner membrane</location>
        <topology evidence="1">Peripheral membrane protein</topology>
        <orientation evidence="1">Matrix side</orientation>
    </subcellularLocation>
</comment>
<keyword evidence="10" id="KW-1185">Reference proteome</keyword>
<keyword evidence="3" id="KW-0813">Transport</keyword>
<dbReference type="OrthoDB" id="14535at2759"/>
<evidence type="ECO:0000256" key="6">
    <source>
        <dbReference type="ARBA" id="ARBA00022982"/>
    </source>
</evidence>
<keyword evidence="8" id="KW-0472">Membrane</keyword>